<gene>
    <name evidence="2" type="ORF">CFH99_08960</name>
</gene>
<proteinExistence type="predicted"/>
<sequence>MQPARDRIGVIEVRTIASICVGSLVALLVGCGSDEPSRPGATPPPDLPRSDEATLDPSTLTADVTNRWYPLAPGTRWTYRETTEEGEQQQVVVTATTITRRIANGVTARVVRDTVSLAGEVVEDTLDWYAQDEDGTVWYLGEDTAEFEDGEVSSREGSFEAGVDGAEAGIIMPAAPAVGMDYRQEYYEGEAEDHGEVIAVGQAVQVPAGKYDDLLQTADTTPLEPDVLEHKYYASGVGLVLTVDKEAGGREELLSVTRVSMAEARRAGSAALGQPY</sequence>
<dbReference type="Proteomes" id="UP000662818">
    <property type="component" value="Chromosome"/>
</dbReference>
<feature type="region of interest" description="Disordered" evidence="1">
    <location>
        <begin position="34"/>
        <end position="57"/>
    </location>
</feature>
<reference evidence="2 3" key="1">
    <citation type="submission" date="2017-06" db="EMBL/GenBank/DDBJ databases">
        <title>Complete Genome Sequence of the Soil Carbazole-Degrading Bacterium Nocardioides aromaticivorans IC177.</title>
        <authorList>
            <person name="Vejarano F."/>
            <person name="Suzuki-Minakuchi C."/>
            <person name="Ohtsubo Y."/>
            <person name="Tsuda M."/>
            <person name="Okada K."/>
            <person name="Nojiri H."/>
        </authorList>
    </citation>
    <scope>NUCLEOTIDE SEQUENCE [LARGE SCALE GENOMIC DNA]</scope>
    <source>
        <strain evidence="2 3">IC177</strain>
    </source>
</reference>
<evidence type="ECO:0000256" key="1">
    <source>
        <dbReference type="SAM" id="MobiDB-lite"/>
    </source>
</evidence>
<accession>A0ABX7PJA6</accession>
<dbReference type="RefSeq" id="WP_207010039.1">
    <property type="nucleotide sequence ID" value="NZ_CP022295.1"/>
</dbReference>
<organism evidence="2 3">
    <name type="scientific">Nocardioides aromaticivorans</name>
    <dbReference type="NCBI Taxonomy" id="200618"/>
    <lineage>
        <taxon>Bacteria</taxon>
        <taxon>Bacillati</taxon>
        <taxon>Actinomycetota</taxon>
        <taxon>Actinomycetes</taxon>
        <taxon>Propionibacteriales</taxon>
        <taxon>Nocardioidaceae</taxon>
        <taxon>Nocardioides</taxon>
    </lineage>
</organism>
<evidence type="ECO:0000313" key="2">
    <source>
        <dbReference type="EMBL" id="QSR25750.1"/>
    </source>
</evidence>
<protein>
    <recommendedName>
        <fullName evidence="4">Lipoprotein</fullName>
    </recommendedName>
</protein>
<evidence type="ECO:0000313" key="3">
    <source>
        <dbReference type="Proteomes" id="UP000662818"/>
    </source>
</evidence>
<dbReference type="PROSITE" id="PS51257">
    <property type="entry name" value="PROKAR_LIPOPROTEIN"/>
    <property type="match status" value="1"/>
</dbReference>
<keyword evidence="3" id="KW-1185">Reference proteome</keyword>
<name>A0ABX7PJA6_9ACTN</name>
<evidence type="ECO:0008006" key="4">
    <source>
        <dbReference type="Google" id="ProtNLM"/>
    </source>
</evidence>
<dbReference type="EMBL" id="CP022295">
    <property type="protein sequence ID" value="QSR25750.1"/>
    <property type="molecule type" value="Genomic_DNA"/>
</dbReference>